<feature type="compositionally biased region" description="Basic and acidic residues" evidence="1">
    <location>
        <begin position="275"/>
        <end position="287"/>
    </location>
</feature>
<gene>
    <name evidence="2" type="ORF">UVI_02056070</name>
</gene>
<comment type="caution">
    <text evidence="2">The sequence shown here is derived from an EMBL/GenBank/DDBJ whole genome shotgun (WGS) entry which is preliminary data.</text>
</comment>
<organism evidence="2 3">
    <name type="scientific">Ustilaginoidea virens</name>
    <name type="common">Rice false smut fungus</name>
    <name type="synonym">Villosiclava virens</name>
    <dbReference type="NCBI Taxonomy" id="1159556"/>
    <lineage>
        <taxon>Eukaryota</taxon>
        <taxon>Fungi</taxon>
        <taxon>Dikarya</taxon>
        <taxon>Ascomycota</taxon>
        <taxon>Pezizomycotina</taxon>
        <taxon>Sordariomycetes</taxon>
        <taxon>Hypocreomycetidae</taxon>
        <taxon>Hypocreales</taxon>
        <taxon>Clavicipitaceae</taxon>
        <taxon>Ustilaginoidea</taxon>
    </lineage>
</organism>
<evidence type="ECO:0000313" key="2">
    <source>
        <dbReference type="EMBL" id="GAO16029.1"/>
    </source>
</evidence>
<dbReference type="Proteomes" id="UP000054053">
    <property type="component" value="Unassembled WGS sequence"/>
</dbReference>
<evidence type="ECO:0008006" key="4">
    <source>
        <dbReference type="Google" id="ProtNLM"/>
    </source>
</evidence>
<reference evidence="3" key="1">
    <citation type="journal article" date="2016" name="Genome Announc.">
        <title>Genome sequence of Ustilaginoidea virens IPU010, a rice pathogenic fungus causing false smut.</title>
        <authorList>
            <person name="Kumagai T."/>
            <person name="Ishii T."/>
            <person name="Terai G."/>
            <person name="Umemura M."/>
            <person name="Machida M."/>
            <person name="Asai K."/>
        </authorList>
    </citation>
    <scope>NUCLEOTIDE SEQUENCE [LARGE SCALE GENOMIC DNA]</scope>
    <source>
        <strain evidence="3">IPU010</strain>
    </source>
</reference>
<dbReference type="EMBL" id="BBTG02000046">
    <property type="protein sequence ID" value="GAO16029.1"/>
    <property type="molecule type" value="Genomic_DNA"/>
</dbReference>
<accession>A0A1B5KY93</accession>
<proteinExistence type="predicted"/>
<feature type="region of interest" description="Disordered" evidence="1">
    <location>
        <begin position="141"/>
        <end position="287"/>
    </location>
</feature>
<name>A0A1B5KY93_USTVR</name>
<evidence type="ECO:0000313" key="3">
    <source>
        <dbReference type="Proteomes" id="UP000054053"/>
    </source>
</evidence>
<dbReference type="AlphaFoldDB" id="A0A1B5KY93"/>
<evidence type="ECO:0000256" key="1">
    <source>
        <dbReference type="SAM" id="MobiDB-lite"/>
    </source>
</evidence>
<feature type="compositionally biased region" description="Polar residues" evidence="1">
    <location>
        <begin position="211"/>
        <end position="236"/>
    </location>
</feature>
<protein>
    <recommendedName>
        <fullName evidence="4">PAS domain-containing protein</fullName>
    </recommendedName>
</protein>
<sequence length="287" mass="31321">MDLEFVKASPTFWDILGLPSMVGRSVADIVLPAEFEKVSRIRTHLNSEQKRREPNYLPPILGHGFQSIQGLGFSFEDFGRFPLNFHDHLAFVGANGYVRPTPIRAGLAKEGSFYFVVLLLVSTSRQPQEASPVLGSLGAHAGSSYQRSSSDVKIGQRAPFDPIRYRPGESPYPASLSLGSSGHVSRPPNLGDQNYTQAGRPAEGPLERESYSSSPFRVTQQEPSGAGNSNPRQSLQLPPIRSPSLQADRLASTGSSAWKSQERSSRVDIGGLIHRPGELKRLGEEGR</sequence>